<dbReference type="Pfam" id="PF20074">
    <property type="entry name" value="DUF6470"/>
    <property type="match status" value="1"/>
</dbReference>
<proteinExistence type="predicted"/>
<accession>A0ABS6JDK9</accession>
<dbReference type="RefSeq" id="WP_217065800.1">
    <property type="nucleotide sequence ID" value="NZ_JAHQCS010000083.1"/>
</dbReference>
<evidence type="ECO:0000313" key="1">
    <source>
        <dbReference type="EMBL" id="MBU9711763.1"/>
    </source>
</evidence>
<reference evidence="1 2" key="1">
    <citation type="submission" date="2021-06" db="EMBL/GenBank/DDBJ databases">
        <title>Bacillus sp. RD4P76, an endophyte from a halophyte.</title>
        <authorList>
            <person name="Sun J.-Q."/>
        </authorList>
    </citation>
    <scope>NUCLEOTIDE SEQUENCE [LARGE SCALE GENOMIC DNA]</scope>
    <source>
        <strain evidence="1 2">CGMCC 1.15917</strain>
    </source>
</reference>
<comment type="caution">
    <text evidence="1">The sequence shown here is derived from an EMBL/GenBank/DDBJ whole genome shotgun (WGS) entry which is preliminary data.</text>
</comment>
<sequence length="193" mass="21910">MNLPKLSIQTGRAEIGIQHHKPPMSIKQEQARMSLKQELSGSLQISKTASQLYIDQTEAFADAGLKGPLRQGLERTGQARQSIFQYIAKTVRQGEQMKKIETGQNVLPHLARENGERQLPSVNYGTIPENAFKVQFHYVPSSIAVDVSWPDPTIRFDPVEPKIQIPRWEANAYLQQKNWITYSVQDESVNKQL</sequence>
<name>A0ABS6JDK9_9BACI</name>
<dbReference type="Proteomes" id="UP000784880">
    <property type="component" value="Unassembled WGS sequence"/>
</dbReference>
<protein>
    <submittedName>
        <fullName evidence="1">Uncharacterized protein</fullName>
    </submittedName>
</protein>
<evidence type="ECO:0000313" key="2">
    <source>
        <dbReference type="Proteomes" id="UP000784880"/>
    </source>
</evidence>
<gene>
    <name evidence="1" type="ORF">KS419_08445</name>
</gene>
<dbReference type="EMBL" id="JAHQCS010000083">
    <property type="protein sequence ID" value="MBU9711763.1"/>
    <property type="molecule type" value="Genomic_DNA"/>
</dbReference>
<keyword evidence="2" id="KW-1185">Reference proteome</keyword>
<organism evidence="1 2">
    <name type="scientific">Evansella tamaricis</name>
    <dbReference type="NCBI Taxonomy" id="2069301"/>
    <lineage>
        <taxon>Bacteria</taxon>
        <taxon>Bacillati</taxon>
        <taxon>Bacillota</taxon>
        <taxon>Bacilli</taxon>
        <taxon>Bacillales</taxon>
        <taxon>Bacillaceae</taxon>
        <taxon>Evansella</taxon>
    </lineage>
</organism>
<dbReference type="InterPro" id="IPR045527">
    <property type="entry name" value="DUF6470"/>
</dbReference>